<dbReference type="Pfam" id="PF16949">
    <property type="entry name" value="ABC_tran_2"/>
    <property type="match status" value="1"/>
</dbReference>
<feature type="transmembrane region" description="Helical" evidence="1">
    <location>
        <begin position="516"/>
        <end position="538"/>
    </location>
</feature>
<accession>A0A0S8G3Y2</accession>
<feature type="transmembrane region" description="Helical" evidence="1">
    <location>
        <begin position="184"/>
        <end position="202"/>
    </location>
</feature>
<evidence type="ECO:0000256" key="1">
    <source>
        <dbReference type="SAM" id="Phobius"/>
    </source>
</evidence>
<feature type="transmembrane region" description="Helical" evidence="1">
    <location>
        <begin position="145"/>
        <end position="172"/>
    </location>
</feature>
<protein>
    <submittedName>
        <fullName evidence="2">Uncharacterized protein</fullName>
    </submittedName>
</protein>
<feature type="transmembrane region" description="Helical" evidence="1">
    <location>
        <begin position="325"/>
        <end position="342"/>
    </location>
</feature>
<evidence type="ECO:0000313" key="3">
    <source>
        <dbReference type="Proteomes" id="UP000051096"/>
    </source>
</evidence>
<feature type="transmembrane region" description="Helical" evidence="1">
    <location>
        <begin position="120"/>
        <end position="139"/>
    </location>
</feature>
<proteinExistence type="predicted"/>
<comment type="caution">
    <text evidence="2">The sequence shown here is derived from an EMBL/GenBank/DDBJ whole genome shotgun (WGS) entry which is preliminary data.</text>
</comment>
<organism evidence="2 3">
    <name type="scientific">candidate division WOR_3 bacterium SM23_60</name>
    <dbReference type="NCBI Taxonomy" id="1703780"/>
    <lineage>
        <taxon>Bacteria</taxon>
        <taxon>Bacteria division WOR-3</taxon>
    </lineage>
</organism>
<feature type="transmembrane region" description="Helical" evidence="1">
    <location>
        <begin position="479"/>
        <end position="504"/>
    </location>
</feature>
<reference evidence="2 3" key="1">
    <citation type="journal article" date="2015" name="Microbiome">
        <title>Genomic resolution of linkages in carbon, nitrogen, and sulfur cycling among widespread estuary sediment bacteria.</title>
        <authorList>
            <person name="Baker B.J."/>
            <person name="Lazar C.S."/>
            <person name="Teske A.P."/>
            <person name="Dick G.J."/>
        </authorList>
    </citation>
    <scope>NUCLEOTIDE SEQUENCE [LARGE SCALE GENOMIC DNA]</scope>
    <source>
        <strain evidence="2">SM23_60</strain>
    </source>
</reference>
<keyword evidence="1" id="KW-0472">Membrane</keyword>
<feature type="transmembrane region" description="Helical" evidence="1">
    <location>
        <begin position="408"/>
        <end position="430"/>
    </location>
</feature>
<dbReference type="AlphaFoldDB" id="A0A0S8G3Y2"/>
<gene>
    <name evidence="2" type="ORF">AMJ87_12980</name>
</gene>
<feature type="transmembrane region" description="Helical" evidence="1">
    <location>
        <begin position="24"/>
        <end position="46"/>
    </location>
</feature>
<dbReference type="InterPro" id="IPR031599">
    <property type="entry name" value="ABC_tran_2"/>
</dbReference>
<dbReference type="Proteomes" id="UP000051096">
    <property type="component" value="Unassembled WGS sequence"/>
</dbReference>
<keyword evidence="1" id="KW-0812">Transmembrane</keyword>
<keyword evidence="1" id="KW-1133">Transmembrane helix</keyword>
<feature type="transmembrane region" description="Helical" evidence="1">
    <location>
        <begin position="354"/>
        <end position="372"/>
    </location>
</feature>
<evidence type="ECO:0000313" key="2">
    <source>
        <dbReference type="EMBL" id="KPK67699.1"/>
    </source>
</evidence>
<feature type="transmembrane region" description="Helical" evidence="1">
    <location>
        <begin position="436"/>
        <end position="458"/>
    </location>
</feature>
<dbReference type="EMBL" id="LJUO01000205">
    <property type="protein sequence ID" value="KPK67699.1"/>
    <property type="molecule type" value="Genomic_DNA"/>
</dbReference>
<name>A0A0S8G3Y2_UNCW3</name>
<feature type="transmembrane region" description="Helical" evidence="1">
    <location>
        <begin position="255"/>
        <end position="279"/>
    </location>
</feature>
<sequence length="550" mass="62409">MNHLHLIVSSRWKNIAASIASMKLLRLISFIFVISCFLFGAYYLFLRVFGYLTTVEVIGYALMDRIIEMAFFVFFIMLVFSNVITSFSTFFNNRELDFLFTLPVQPTSIYLAKLFESCTYASWATMVIALPLVVAYGVVTQAPIFYYPIAVSSIFIYVIIPAALASMLIFAIFRFLPRLTSRDVIILSLVLISGLTFLYVRVNNPALLKIFETENEQELLQYAANLTAVGGTYIPSTWLSNILKGCNGDIHQGVFYFFLLLFVTFSTVIIAFFVAKILYAQSWLLVGERGTQRKKRISILSRRQTSATKALLAKDILLFVREPTQWVQLFVFIILLAVYVFSLRRTPMYFTFPLWRTIIAFANFAYISFVIATLGVRFIFPTVSLERAGIWLLGSSPFSFERLIKIKYFFSLFTAVIIIECLLLLSNLLIKTDQRLHVTMPFIALVVAASLVSINLGMGSRFPQFKEDNPSKIAAGSGGILAALMSITYVGIMVIILATPAYYYLRGRFLNKPHNVFMIVVACVLFIIINIATIVLPLRIGILSFKRRDF</sequence>
<feature type="transmembrane region" description="Helical" evidence="1">
    <location>
        <begin position="66"/>
        <end position="91"/>
    </location>
</feature>